<name>A0A2W0HL90_9BACI</name>
<evidence type="ECO:0000256" key="1">
    <source>
        <dbReference type="SAM" id="Phobius"/>
    </source>
</evidence>
<evidence type="ECO:0008006" key="4">
    <source>
        <dbReference type="Google" id="ProtNLM"/>
    </source>
</evidence>
<keyword evidence="1" id="KW-1133">Transmembrane helix</keyword>
<dbReference type="InterPro" id="IPR025441">
    <property type="entry name" value="DUF4181"/>
</dbReference>
<accession>A0A2W0HL90</accession>
<organism evidence="2 3">
    <name type="scientific">Alteribacter lacisalsi</name>
    <dbReference type="NCBI Taxonomy" id="2045244"/>
    <lineage>
        <taxon>Bacteria</taxon>
        <taxon>Bacillati</taxon>
        <taxon>Bacillota</taxon>
        <taxon>Bacilli</taxon>
        <taxon>Bacillales</taxon>
        <taxon>Bacillaceae</taxon>
        <taxon>Alteribacter</taxon>
    </lineage>
</organism>
<dbReference type="EMBL" id="PDOF01000001">
    <property type="protein sequence ID" value="PYZ97629.1"/>
    <property type="molecule type" value="Genomic_DNA"/>
</dbReference>
<feature type="transmembrane region" description="Helical" evidence="1">
    <location>
        <begin position="81"/>
        <end position="101"/>
    </location>
</feature>
<keyword evidence="1" id="KW-0472">Membrane</keyword>
<evidence type="ECO:0000313" key="3">
    <source>
        <dbReference type="Proteomes" id="UP000248066"/>
    </source>
</evidence>
<feature type="transmembrane region" description="Helical" evidence="1">
    <location>
        <begin position="113"/>
        <end position="139"/>
    </location>
</feature>
<dbReference type="Proteomes" id="UP000248066">
    <property type="component" value="Unassembled WGS sequence"/>
</dbReference>
<reference evidence="2 3" key="1">
    <citation type="submission" date="2017-10" db="EMBL/GenBank/DDBJ databases">
        <title>Bacillus sp. nov., a halophilic bacterium isolated from a Yangshapao Lake.</title>
        <authorList>
            <person name="Wang H."/>
        </authorList>
    </citation>
    <scope>NUCLEOTIDE SEQUENCE [LARGE SCALE GENOMIC DNA]</scope>
    <source>
        <strain evidence="2 3">YSP-3</strain>
    </source>
</reference>
<sequence length="140" mass="16405">MPEHFWLTLILLITGIGFIMYMFHESLRRVLGLEKFPFFSDNHVNDLHKKVDGIVRWILVGGLLIWWFIDAAVSPMRDSGWIAVHYLLFVVIGSLEMLRAFMEWRYGEERKRWILTAGNLAFGVLILAVLFTTDFLGLFR</sequence>
<protein>
    <recommendedName>
        <fullName evidence="4">DUF4181 domain-containing protein</fullName>
    </recommendedName>
</protein>
<dbReference type="AlphaFoldDB" id="A0A2W0HL90"/>
<feature type="transmembrane region" description="Helical" evidence="1">
    <location>
        <begin position="6"/>
        <end position="23"/>
    </location>
</feature>
<gene>
    <name evidence="2" type="ORF">CR205_03265</name>
</gene>
<feature type="transmembrane region" description="Helical" evidence="1">
    <location>
        <begin position="53"/>
        <end position="69"/>
    </location>
</feature>
<keyword evidence="3" id="KW-1185">Reference proteome</keyword>
<dbReference type="Pfam" id="PF13789">
    <property type="entry name" value="DUF4181"/>
    <property type="match status" value="1"/>
</dbReference>
<proteinExistence type="predicted"/>
<evidence type="ECO:0000313" key="2">
    <source>
        <dbReference type="EMBL" id="PYZ97629.1"/>
    </source>
</evidence>
<comment type="caution">
    <text evidence="2">The sequence shown here is derived from an EMBL/GenBank/DDBJ whole genome shotgun (WGS) entry which is preliminary data.</text>
</comment>
<keyword evidence="1" id="KW-0812">Transmembrane</keyword>